<dbReference type="SUPFAM" id="SSF50129">
    <property type="entry name" value="GroES-like"/>
    <property type="match status" value="1"/>
</dbReference>
<dbReference type="Proteomes" id="UP000242875">
    <property type="component" value="Unassembled WGS sequence"/>
</dbReference>
<dbReference type="InterPro" id="IPR011032">
    <property type="entry name" value="GroES-like_sf"/>
</dbReference>
<evidence type="ECO:0000256" key="1">
    <source>
        <dbReference type="ARBA" id="ARBA00001947"/>
    </source>
</evidence>
<dbReference type="Gene3D" id="3.90.180.10">
    <property type="entry name" value="Medium-chain alcohol dehydrogenases, catalytic domain"/>
    <property type="match status" value="1"/>
</dbReference>
<feature type="domain" description="Enoyl reductase (ER)" evidence="6">
    <location>
        <begin position="13"/>
        <end position="343"/>
    </location>
</feature>
<dbReference type="EMBL" id="MVBO01000154">
    <property type="protein sequence ID" value="OZJ02410.1"/>
    <property type="molecule type" value="Genomic_DNA"/>
</dbReference>
<keyword evidence="4" id="KW-0560">Oxidoreductase</keyword>
<dbReference type="InterPro" id="IPR036291">
    <property type="entry name" value="NAD(P)-bd_dom_sf"/>
</dbReference>
<sequence>MDIVNGYACFGKGEKLRETELPLKTFTEDDVDIDVTHCGICGTDVHTMDSGWGPTKYPCLVGHEITGNVTRTGENVKHVQPGDRVGVGAQSGACGSCEYCKSGRANLCPKFIWTYNDTWPEGTPTYGGYGNRWRGDQRFVFKLPDGLENDEAASLLCAGVTTYTPLKRHHVGPGSKVGVVGIGGLGHLAIQWSKAMGAKVVAISSGERKKQDALQLGADEFLVWKDQEAVRKYENYFTHIVCTAIGDSEQLWDAYFHVLAPEGIFILLGLPDKRLSGLSATLIAFKELIITGSVIGSPDMIREMLDFAQKHNVHPWIEKIPMDKVNDAIEGMRQGKVRYRYVLEQ</sequence>
<dbReference type="AlphaFoldDB" id="A0A261XVN4"/>
<dbReference type="PANTHER" id="PTHR42683">
    <property type="entry name" value="ALDEHYDE REDUCTASE"/>
    <property type="match status" value="1"/>
</dbReference>
<dbReference type="PROSITE" id="PS00059">
    <property type="entry name" value="ADH_ZINC"/>
    <property type="match status" value="1"/>
</dbReference>
<evidence type="ECO:0000313" key="7">
    <source>
        <dbReference type="EMBL" id="OZJ02410.1"/>
    </source>
</evidence>
<comment type="cofactor">
    <cofactor evidence="1 5">
        <name>Zn(2+)</name>
        <dbReference type="ChEBI" id="CHEBI:29105"/>
    </cofactor>
</comment>
<evidence type="ECO:0000259" key="6">
    <source>
        <dbReference type="SMART" id="SM00829"/>
    </source>
</evidence>
<reference evidence="7 8" key="1">
    <citation type="journal article" date="2017" name="Mycologia">
        <title>Bifiguratus adelaidae, gen. et sp. nov., a new member of Mucoromycotina in endophytic and soil-dwelling habitats.</title>
        <authorList>
            <person name="Torres-Cruz T.J."/>
            <person name="Billingsley Tobias T.L."/>
            <person name="Almatruk M."/>
            <person name="Hesse C."/>
            <person name="Kuske C.R."/>
            <person name="Desiro A."/>
            <person name="Benucci G.M."/>
            <person name="Bonito G."/>
            <person name="Stajich J.E."/>
            <person name="Dunlap C."/>
            <person name="Arnold A.E."/>
            <person name="Porras-Alfaro A."/>
        </authorList>
    </citation>
    <scope>NUCLEOTIDE SEQUENCE [LARGE SCALE GENOMIC DNA]</scope>
    <source>
        <strain evidence="7 8">AZ0501</strain>
    </source>
</reference>
<dbReference type="InterPro" id="IPR020843">
    <property type="entry name" value="ER"/>
</dbReference>
<dbReference type="InterPro" id="IPR002328">
    <property type="entry name" value="ADH_Zn_CS"/>
</dbReference>
<dbReference type="InterPro" id="IPR013154">
    <property type="entry name" value="ADH-like_N"/>
</dbReference>
<keyword evidence="3 5" id="KW-0862">Zinc</keyword>
<dbReference type="SUPFAM" id="SSF51735">
    <property type="entry name" value="NAD(P)-binding Rossmann-fold domains"/>
    <property type="match status" value="1"/>
</dbReference>
<dbReference type="Pfam" id="PF08240">
    <property type="entry name" value="ADH_N"/>
    <property type="match status" value="1"/>
</dbReference>
<evidence type="ECO:0000256" key="3">
    <source>
        <dbReference type="ARBA" id="ARBA00022833"/>
    </source>
</evidence>
<evidence type="ECO:0000256" key="5">
    <source>
        <dbReference type="RuleBase" id="RU361277"/>
    </source>
</evidence>
<accession>A0A261XVN4</accession>
<dbReference type="FunFam" id="3.40.50.720:FF:000022">
    <property type="entry name" value="Cinnamyl alcohol dehydrogenase"/>
    <property type="match status" value="1"/>
</dbReference>
<keyword evidence="2 5" id="KW-0479">Metal-binding</keyword>
<dbReference type="CDD" id="cd05283">
    <property type="entry name" value="CAD1"/>
    <property type="match status" value="1"/>
</dbReference>
<comment type="similarity">
    <text evidence="5">Belongs to the zinc-containing alcohol dehydrogenase family.</text>
</comment>
<dbReference type="GO" id="GO:0016616">
    <property type="term" value="F:oxidoreductase activity, acting on the CH-OH group of donors, NAD or NADP as acceptor"/>
    <property type="evidence" value="ECO:0007669"/>
    <property type="project" value="InterPro"/>
</dbReference>
<name>A0A261XVN4_9FUNG</name>
<organism evidence="7 8">
    <name type="scientific">Bifiguratus adelaidae</name>
    <dbReference type="NCBI Taxonomy" id="1938954"/>
    <lineage>
        <taxon>Eukaryota</taxon>
        <taxon>Fungi</taxon>
        <taxon>Fungi incertae sedis</taxon>
        <taxon>Mucoromycota</taxon>
        <taxon>Mucoromycotina</taxon>
        <taxon>Endogonomycetes</taxon>
        <taxon>Endogonales</taxon>
        <taxon>Endogonales incertae sedis</taxon>
        <taxon>Bifiguratus</taxon>
    </lineage>
</organism>
<dbReference type="Pfam" id="PF00107">
    <property type="entry name" value="ADH_zinc_N"/>
    <property type="match status" value="1"/>
</dbReference>
<dbReference type="OrthoDB" id="1879366at2759"/>
<evidence type="ECO:0000256" key="4">
    <source>
        <dbReference type="ARBA" id="ARBA00023002"/>
    </source>
</evidence>
<proteinExistence type="inferred from homology"/>
<dbReference type="InterPro" id="IPR047109">
    <property type="entry name" value="CAD-like"/>
</dbReference>
<gene>
    <name evidence="7" type="ORF">BZG36_04770</name>
</gene>
<evidence type="ECO:0000313" key="8">
    <source>
        <dbReference type="Proteomes" id="UP000242875"/>
    </source>
</evidence>
<dbReference type="InterPro" id="IPR013149">
    <property type="entry name" value="ADH-like_C"/>
</dbReference>
<keyword evidence="8" id="KW-1185">Reference proteome</keyword>
<protein>
    <recommendedName>
        <fullName evidence="6">Enoyl reductase (ER) domain-containing protein</fullName>
    </recommendedName>
</protein>
<evidence type="ECO:0000256" key="2">
    <source>
        <dbReference type="ARBA" id="ARBA00022723"/>
    </source>
</evidence>
<comment type="caution">
    <text evidence="7">The sequence shown here is derived from an EMBL/GenBank/DDBJ whole genome shotgun (WGS) entry which is preliminary data.</text>
</comment>
<dbReference type="GO" id="GO:0008270">
    <property type="term" value="F:zinc ion binding"/>
    <property type="evidence" value="ECO:0007669"/>
    <property type="project" value="InterPro"/>
</dbReference>
<dbReference type="Gene3D" id="3.40.50.720">
    <property type="entry name" value="NAD(P)-binding Rossmann-like Domain"/>
    <property type="match status" value="1"/>
</dbReference>
<dbReference type="SMART" id="SM00829">
    <property type="entry name" value="PKS_ER"/>
    <property type="match status" value="1"/>
</dbReference>